<dbReference type="Gene3D" id="3.40.50.11500">
    <property type="match status" value="1"/>
</dbReference>
<dbReference type="PANTHER" id="PTHR15288:SF3">
    <property type="entry name" value="DENN DOMAIN-CONTAINING PROTEIN 2A"/>
    <property type="match status" value="1"/>
</dbReference>
<feature type="compositionally biased region" description="Basic and acidic residues" evidence="2">
    <location>
        <begin position="443"/>
        <end position="459"/>
    </location>
</feature>
<evidence type="ECO:0000313" key="4">
    <source>
        <dbReference type="EMBL" id="KAK6487872.1"/>
    </source>
</evidence>
<dbReference type="InterPro" id="IPR001194">
    <property type="entry name" value="cDENN_dom"/>
</dbReference>
<dbReference type="InterPro" id="IPR043153">
    <property type="entry name" value="DENN_C"/>
</dbReference>
<dbReference type="SMART" id="SM00800">
    <property type="entry name" value="uDENN"/>
    <property type="match status" value="1"/>
</dbReference>
<dbReference type="PROSITE" id="PS50211">
    <property type="entry name" value="DENN"/>
    <property type="match status" value="1"/>
</dbReference>
<dbReference type="Pfam" id="PF03455">
    <property type="entry name" value="dDENN"/>
    <property type="match status" value="1"/>
</dbReference>
<feature type="compositionally biased region" description="Basic and acidic residues" evidence="2">
    <location>
        <begin position="160"/>
        <end position="179"/>
    </location>
</feature>
<feature type="region of interest" description="Disordered" evidence="2">
    <location>
        <begin position="392"/>
        <end position="490"/>
    </location>
</feature>
<feature type="region of interest" description="Disordered" evidence="2">
    <location>
        <begin position="510"/>
        <end position="547"/>
    </location>
</feature>
<name>A0ABR0ZSU1_HUSHU</name>
<dbReference type="InterPro" id="IPR005113">
    <property type="entry name" value="uDENN_dom"/>
</dbReference>
<dbReference type="InterPro" id="IPR051942">
    <property type="entry name" value="DENN_domain_containing_2"/>
</dbReference>
<feature type="compositionally biased region" description="Polar residues" evidence="2">
    <location>
        <begin position="518"/>
        <end position="528"/>
    </location>
</feature>
<feature type="region of interest" description="Disordered" evidence="2">
    <location>
        <begin position="265"/>
        <end position="338"/>
    </location>
</feature>
<dbReference type="SMART" id="SM00801">
    <property type="entry name" value="dDENN"/>
    <property type="match status" value="1"/>
</dbReference>
<evidence type="ECO:0000259" key="3">
    <source>
        <dbReference type="PROSITE" id="PS50211"/>
    </source>
</evidence>
<reference evidence="4 5" key="1">
    <citation type="submission" date="2021-05" db="EMBL/GenBank/DDBJ databases">
        <authorList>
            <person name="Zahm M."/>
            <person name="Klopp C."/>
            <person name="Cabau C."/>
            <person name="Kuhl H."/>
            <person name="Suciu R."/>
            <person name="Ciorpac M."/>
            <person name="Holostenco D."/>
            <person name="Gessner J."/>
            <person name="Wuertz S."/>
            <person name="Hohne C."/>
            <person name="Stock M."/>
            <person name="Gislard M."/>
            <person name="Lluch J."/>
            <person name="Milhes M."/>
            <person name="Lampietro C."/>
            <person name="Lopez Roques C."/>
            <person name="Donnadieu C."/>
            <person name="Du K."/>
            <person name="Schartl M."/>
            <person name="Guiguen Y."/>
        </authorList>
    </citation>
    <scope>NUCLEOTIDE SEQUENCE [LARGE SCALE GENOMIC DNA]</scope>
    <source>
        <strain evidence="4">Hh-F2</strain>
        <tissue evidence="4">Blood</tissue>
    </source>
</reference>
<dbReference type="Pfam" id="PF02141">
    <property type="entry name" value="DENN"/>
    <property type="match status" value="1"/>
</dbReference>
<feature type="domain" description="UDENN" evidence="3">
    <location>
        <begin position="585"/>
        <end position="986"/>
    </location>
</feature>
<feature type="region of interest" description="Disordered" evidence="2">
    <location>
        <begin position="120"/>
        <end position="187"/>
    </location>
</feature>
<feature type="compositionally biased region" description="Low complexity" evidence="2">
    <location>
        <begin position="464"/>
        <end position="481"/>
    </location>
</feature>
<dbReference type="InterPro" id="IPR005112">
    <property type="entry name" value="dDENN_dom"/>
</dbReference>
<dbReference type="Pfam" id="PF03456">
    <property type="entry name" value="uDENN"/>
    <property type="match status" value="1"/>
</dbReference>
<sequence>MPVANTMIAGRAVLVRRNFENCNSQSIDRLQFCGVKRGEILAAIVLDSGLQLKGETKTPLTSLDNLTDAQGRTTMLTQKHTGVDHQASENGLTGSNKFAKKLPANKLGLKSKASIRDKISQWEGKKEVPSPLLTRKEPETAKKEEIKTSEVRRGNSRRFVGCEKEDQGKENSGKTRDLRSNTPQAPVNRECKLEKGISEKLCANVRDNKSVLTHIKKLEQALKEGPSQPQLVMPGNYFCPAKEDEAKGWERRPTEPIFGTLEVVRPGSRTSDQENVYTEPGAPSINPLPKPQRTFQHDGPGSPSSTAPGLGRGRRNLPPLPSIPPPPLPTCPPPSISRRAWADRHRNNANRKSYEFEDVLQSSTEGCQVDWNAQSKLSLTRTLSEENVYEDILDPPSKENPYEDIETESRGVGNKCILPRSPPLSAPGTPTKLPSKPSFFRQNSERHSFKLLDLRKTNREGACSPSKVSPPSTPSSPDDTPCLSGDPNNCRRRKIPKLVLKINGIYEARRGKKRMKRVSQSTESSSGKVTDENSESESDTEEKLKGKHLTTHAGAESMLKQTGRYRTQERDLLDLLNLQERKLFEYFLVVALHKKQAGLPYLPEVTQQFPLKLERGFKFMRETEDQLKVIPQFCFPDARDWAPVQNFASETFSFVLTGEDGSRRFGYCRRLLPSGKGRRLPEVYCIVSRLGCFDLFSKILDEVEKRRAISPALVQPFMRSIMEAPFPAPGRTITVKNFLPGSGTEVIMLCRPLDSRLEHVDFECLFSSLNVRLLVRVFASLLLERRVIFTADKLSTLSQCCHAVVAMLYPFAWQHTYIPVLPPSMIDIVCTPTPFIVGLLSSSLPQLKELPIEEVLVVDLCNNRFLRQMDDEDSILPHKLQAALEHVLEKRKELACEKGEPSLNDSSSLSVVVSEAIVRFFVEMVGHYSLFLGPGEREDEGAVFHRDAFRKAISSKSLRRFLEVFMETQMFAGFIHDQDLRRQGLRGLFELRAQDYLDSLRGSEQSGVNKFLKGLGNKMKFLSKK</sequence>
<dbReference type="SMART" id="SM00799">
    <property type="entry name" value="DENN"/>
    <property type="match status" value="1"/>
</dbReference>
<comment type="caution">
    <text evidence="4">The sequence shown here is derived from an EMBL/GenBank/DDBJ whole genome shotgun (WGS) entry which is preliminary data.</text>
</comment>
<feature type="compositionally biased region" description="Pro residues" evidence="2">
    <location>
        <begin position="318"/>
        <end position="335"/>
    </location>
</feature>
<keyword evidence="5" id="KW-1185">Reference proteome</keyword>
<dbReference type="Proteomes" id="UP001369086">
    <property type="component" value="Unassembled WGS sequence"/>
</dbReference>
<evidence type="ECO:0000256" key="2">
    <source>
        <dbReference type="SAM" id="MobiDB-lite"/>
    </source>
</evidence>
<dbReference type="PANTHER" id="PTHR15288">
    <property type="entry name" value="DENN DOMAIN-CONTAINING PROTEIN 2"/>
    <property type="match status" value="1"/>
</dbReference>
<dbReference type="InterPro" id="IPR037516">
    <property type="entry name" value="Tripartite_DENN"/>
</dbReference>
<evidence type="ECO:0000313" key="5">
    <source>
        <dbReference type="Proteomes" id="UP001369086"/>
    </source>
</evidence>
<evidence type="ECO:0000256" key="1">
    <source>
        <dbReference type="ARBA" id="ARBA00022658"/>
    </source>
</evidence>
<proteinExistence type="predicted"/>
<dbReference type="EMBL" id="JAHFZB010000007">
    <property type="protein sequence ID" value="KAK6487872.1"/>
    <property type="molecule type" value="Genomic_DNA"/>
</dbReference>
<dbReference type="Gene3D" id="3.30.450.200">
    <property type="match status" value="1"/>
</dbReference>
<feature type="compositionally biased region" description="Basic and acidic residues" evidence="2">
    <location>
        <begin position="120"/>
        <end position="153"/>
    </location>
</feature>
<gene>
    <name evidence="4" type="ORF">HHUSO_G9181</name>
</gene>
<protein>
    <submittedName>
        <fullName evidence="4">DENN domain-containing protein 2A-like</fullName>
    </submittedName>
</protein>
<keyword evidence="1" id="KW-0344">Guanine-nucleotide releasing factor</keyword>
<organism evidence="4 5">
    <name type="scientific">Huso huso</name>
    <name type="common">Beluga</name>
    <name type="synonym">Acipenser huso</name>
    <dbReference type="NCBI Taxonomy" id="61971"/>
    <lineage>
        <taxon>Eukaryota</taxon>
        <taxon>Metazoa</taxon>
        <taxon>Chordata</taxon>
        <taxon>Craniata</taxon>
        <taxon>Vertebrata</taxon>
        <taxon>Euteleostomi</taxon>
        <taxon>Actinopterygii</taxon>
        <taxon>Chondrostei</taxon>
        <taxon>Acipenseriformes</taxon>
        <taxon>Acipenseridae</taxon>
        <taxon>Huso</taxon>
    </lineage>
</organism>
<accession>A0ABR0ZSU1</accession>